<dbReference type="RefSeq" id="WP_002698582.1">
    <property type="nucleotide sequence ID" value="NZ_AAWS01000019.1"/>
</dbReference>
<evidence type="ECO:0000259" key="4">
    <source>
        <dbReference type="SMART" id="SM00331"/>
    </source>
</evidence>
<comment type="caution">
    <text evidence="5">The sequence shown here is derived from an EMBL/GenBank/DDBJ whole genome shotgun (WGS) entry which is preliminary data.</text>
</comment>
<keyword evidence="3" id="KW-0732">Signal</keyword>
<keyword evidence="5" id="KW-0418">Kinase</keyword>
<feature type="domain" description="PPM-type phosphatase" evidence="4">
    <location>
        <begin position="439"/>
        <end position="668"/>
    </location>
</feature>
<protein>
    <submittedName>
        <fullName evidence="5">Serine/threonine protein kinases</fullName>
    </submittedName>
</protein>
<keyword evidence="1" id="KW-0378">Hydrolase</keyword>
<keyword evidence="5" id="KW-0808">Transferase</keyword>
<organism evidence="5 6">
    <name type="scientific">Microscilla marina ATCC 23134</name>
    <dbReference type="NCBI Taxonomy" id="313606"/>
    <lineage>
        <taxon>Bacteria</taxon>
        <taxon>Pseudomonadati</taxon>
        <taxon>Bacteroidota</taxon>
        <taxon>Cytophagia</taxon>
        <taxon>Cytophagales</taxon>
        <taxon>Microscillaceae</taxon>
        <taxon>Microscilla</taxon>
    </lineage>
</organism>
<keyword evidence="6" id="KW-1185">Reference proteome</keyword>
<evidence type="ECO:0000313" key="6">
    <source>
        <dbReference type="Proteomes" id="UP000004095"/>
    </source>
</evidence>
<dbReference type="SMART" id="SM00331">
    <property type="entry name" value="PP2C_SIG"/>
    <property type="match status" value="1"/>
</dbReference>
<gene>
    <name evidence="5" type="ORF">M23134_02607</name>
</gene>
<evidence type="ECO:0000256" key="2">
    <source>
        <dbReference type="SAM" id="Phobius"/>
    </source>
</evidence>
<dbReference type="Pfam" id="PF07695">
    <property type="entry name" value="7TMR-DISM_7TM"/>
    <property type="match status" value="1"/>
</dbReference>
<dbReference type="eggNOG" id="COG2208">
    <property type="taxonomic scope" value="Bacteria"/>
</dbReference>
<name>A1ZNP9_MICM2</name>
<dbReference type="PANTHER" id="PTHR43156:SF9">
    <property type="entry name" value="HAMP DOMAIN-CONTAINING PROTEIN"/>
    <property type="match status" value="1"/>
</dbReference>
<feature type="signal peptide" evidence="3">
    <location>
        <begin position="1"/>
        <end position="18"/>
    </location>
</feature>
<dbReference type="GO" id="GO:0004674">
    <property type="term" value="F:protein serine/threonine kinase activity"/>
    <property type="evidence" value="ECO:0007669"/>
    <property type="project" value="UniProtKB-KW"/>
</dbReference>
<dbReference type="InterPro" id="IPR011623">
    <property type="entry name" value="7TMR_DISM_rcpt_extracell_dom1"/>
</dbReference>
<feature type="transmembrane region" description="Helical" evidence="2">
    <location>
        <begin position="324"/>
        <end position="347"/>
    </location>
</feature>
<dbReference type="AlphaFoldDB" id="A1ZNP9"/>
<feature type="transmembrane region" description="Helical" evidence="2">
    <location>
        <begin position="294"/>
        <end position="317"/>
    </location>
</feature>
<dbReference type="Gene3D" id="3.60.40.10">
    <property type="entry name" value="PPM-type phosphatase domain"/>
    <property type="match status" value="1"/>
</dbReference>
<evidence type="ECO:0000256" key="1">
    <source>
        <dbReference type="ARBA" id="ARBA00022801"/>
    </source>
</evidence>
<keyword evidence="2" id="KW-0472">Membrane</keyword>
<feature type="transmembrane region" description="Helical" evidence="2">
    <location>
        <begin position="242"/>
        <end position="259"/>
    </location>
</feature>
<reference evidence="5 6" key="1">
    <citation type="submission" date="2007-01" db="EMBL/GenBank/DDBJ databases">
        <authorList>
            <person name="Haygood M."/>
            <person name="Podell S."/>
            <person name="Anderson C."/>
            <person name="Hopkinson B."/>
            <person name="Roe K."/>
            <person name="Barbeau K."/>
            <person name="Gaasterland T."/>
            <person name="Ferriera S."/>
            <person name="Johnson J."/>
            <person name="Kravitz S."/>
            <person name="Beeson K."/>
            <person name="Sutton G."/>
            <person name="Rogers Y.-H."/>
            <person name="Friedman R."/>
            <person name="Frazier M."/>
            <person name="Venter J.C."/>
        </authorList>
    </citation>
    <scope>NUCLEOTIDE SEQUENCE [LARGE SCALE GENOMIC DNA]</scope>
    <source>
        <strain evidence="5 6">ATCC 23134</strain>
    </source>
</reference>
<feature type="transmembrane region" description="Helical" evidence="2">
    <location>
        <begin position="204"/>
        <end position="222"/>
    </location>
</feature>
<dbReference type="InterPro" id="IPR036457">
    <property type="entry name" value="PPM-type-like_dom_sf"/>
</dbReference>
<dbReference type="Pfam" id="PF07228">
    <property type="entry name" value="SpoIIE"/>
    <property type="match status" value="1"/>
</dbReference>
<dbReference type="GO" id="GO:0016791">
    <property type="term" value="F:phosphatase activity"/>
    <property type="evidence" value="ECO:0007669"/>
    <property type="project" value="TreeGrafter"/>
</dbReference>
<sequence>MRFCLAMFFCSVWGTLSAQPVLSLDSSHQVTDLTPYIYFLKDDSDQLTLQQIITNQLQARFTPKIGNSPIFGRNGTVWLRFTLQGTKGKYLLEIRESVLLDLTFFHPLPNGNYQRNKRKSFKEQMVKVPRVLFEINLPNNTPHTFYIRCQSPRALMIHLAVGKPHLFLAKSHREDNILGAFLGILCIMFFYNLFIYVKVKDKSYLYYILYILSITSYTAMLSGHAEEFLWPNHPELNNYNTIANLLTFIFMMLFARHFLKTKQYAPLIDKIISGVLYMFLIALVVGVVNPSLILTFNLAAIVFTTLFLPVISLIILPKYYLAKYYLLGWLGLLSTLFLAALHLADIISLDIEAFHLIEIGVISEVLMFSLALAEHISCHRREKEEAQEAAAQAMKAHNIVLEEEVKQRTQEIEFKNQQITQSITAAENIQQAMLPQEEDLAACFEHFFLLYKPKDIVSGDFYWVNKVNEEIILVLADCTGHGVQGAFMTLIGKTLLDKIILLEKITNPAKILERLHQDIVKSLKQEDTGNNQGMDAIVVATDASAPLQQFVFASAKVPLYYAKPRTSEVTVLKGTSRYIGGQQRKHIPFVNQHVHLEKGDMVYLGSDGYKDQNNDHRQSLGTSNFLTLLSSLVHLPLKTQKQYLDDYLHTYMKDTTQRDDILIMGFKV</sequence>
<dbReference type="Proteomes" id="UP000004095">
    <property type="component" value="Unassembled WGS sequence"/>
</dbReference>
<keyword evidence="2" id="KW-1133">Transmembrane helix</keyword>
<dbReference type="PANTHER" id="PTHR43156">
    <property type="entry name" value="STAGE II SPORULATION PROTEIN E-RELATED"/>
    <property type="match status" value="1"/>
</dbReference>
<accession>A1ZNP9</accession>
<evidence type="ECO:0000256" key="3">
    <source>
        <dbReference type="SAM" id="SignalP"/>
    </source>
</evidence>
<feature type="chain" id="PRO_5002641762" evidence="3">
    <location>
        <begin position="19"/>
        <end position="668"/>
    </location>
</feature>
<evidence type="ECO:0000313" key="5">
    <source>
        <dbReference type="EMBL" id="EAY27938.1"/>
    </source>
</evidence>
<dbReference type="EMBL" id="AAWS01000019">
    <property type="protein sequence ID" value="EAY27938.1"/>
    <property type="molecule type" value="Genomic_DNA"/>
</dbReference>
<keyword evidence="5" id="KW-0723">Serine/threonine-protein kinase</keyword>
<dbReference type="InterPro" id="IPR052016">
    <property type="entry name" value="Bact_Sigma-Reg"/>
</dbReference>
<proteinExistence type="predicted"/>
<feature type="transmembrane region" description="Helical" evidence="2">
    <location>
        <begin position="271"/>
        <end position="288"/>
    </location>
</feature>
<keyword evidence="2" id="KW-0812">Transmembrane</keyword>
<feature type="transmembrane region" description="Helical" evidence="2">
    <location>
        <begin position="177"/>
        <end position="197"/>
    </location>
</feature>
<dbReference type="InterPro" id="IPR011622">
    <property type="entry name" value="7TMR_DISM_rcpt_extracell_dom2"/>
</dbReference>
<dbReference type="OrthoDB" id="9783459at2"/>
<dbReference type="Gene3D" id="2.60.40.2380">
    <property type="match status" value="1"/>
</dbReference>
<dbReference type="InterPro" id="IPR001932">
    <property type="entry name" value="PPM-type_phosphatase-like_dom"/>
</dbReference>
<dbReference type="Pfam" id="PF07696">
    <property type="entry name" value="7TMR-DISMED2"/>
    <property type="match status" value="1"/>
</dbReference>